<accession>A0A251S561</accession>
<proteinExistence type="predicted"/>
<dbReference type="AlphaFoldDB" id="A0A251S561"/>
<organism evidence="2 3">
    <name type="scientific">Helianthus annuus</name>
    <name type="common">Common sunflower</name>
    <dbReference type="NCBI Taxonomy" id="4232"/>
    <lineage>
        <taxon>Eukaryota</taxon>
        <taxon>Viridiplantae</taxon>
        <taxon>Streptophyta</taxon>
        <taxon>Embryophyta</taxon>
        <taxon>Tracheophyta</taxon>
        <taxon>Spermatophyta</taxon>
        <taxon>Magnoliopsida</taxon>
        <taxon>eudicotyledons</taxon>
        <taxon>Gunneridae</taxon>
        <taxon>Pentapetalae</taxon>
        <taxon>asterids</taxon>
        <taxon>campanulids</taxon>
        <taxon>Asterales</taxon>
        <taxon>Asteraceae</taxon>
        <taxon>Asteroideae</taxon>
        <taxon>Heliantheae alliance</taxon>
        <taxon>Heliantheae</taxon>
        <taxon>Helianthus</taxon>
    </lineage>
</organism>
<dbReference type="EMBL" id="CM007904">
    <property type="protein sequence ID" value="OTF93989.1"/>
    <property type="molecule type" value="Genomic_DNA"/>
</dbReference>
<reference evidence="1" key="3">
    <citation type="submission" date="2020-06" db="EMBL/GenBank/DDBJ databases">
        <title>Helianthus annuus Genome sequencing and assembly Release 2.</title>
        <authorList>
            <person name="Gouzy J."/>
            <person name="Langlade N."/>
            <person name="Munos S."/>
        </authorList>
    </citation>
    <scope>NUCLEOTIDE SEQUENCE</scope>
    <source>
        <tissue evidence="1">Leaves</tissue>
    </source>
</reference>
<reference evidence="1 3" key="1">
    <citation type="journal article" date="2017" name="Nature">
        <title>The sunflower genome provides insights into oil metabolism, flowering and Asterid evolution.</title>
        <authorList>
            <person name="Badouin H."/>
            <person name="Gouzy J."/>
            <person name="Grassa C.J."/>
            <person name="Murat F."/>
            <person name="Staton S.E."/>
            <person name="Cottret L."/>
            <person name="Lelandais-Briere C."/>
            <person name="Owens G.L."/>
            <person name="Carrere S."/>
            <person name="Mayjonade B."/>
            <person name="Legrand L."/>
            <person name="Gill N."/>
            <person name="Kane N.C."/>
            <person name="Bowers J.E."/>
            <person name="Hubner S."/>
            <person name="Bellec A."/>
            <person name="Berard A."/>
            <person name="Berges H."/>
            <person name="Blanchet N."/>
            <person name="Boniface M.C."/>
            <person name="Brunel D."/>
            <person name="Catrice O."/>
            <person name="Chaidir N."/>
            <person name="Claudel C."/>
            <person name="Donnadieu C."/>
            <person name="Faraut T."/>
            <person name="Fievet G."/>
            <person name="Helmstetter N."/>
            <person name="King M."/>
            <person name="Knapp S.J."/>
            <person name="Lai Z."/>
            <person name="Le Paslier M.C."/>
            <person name="Lippi Y."/>
            <person name="Lorenzon L."/>
            <person name="Mandel J.R."/>
            <person name="Marage G."/>
            <person name="Marchand G."/>
            <person name="Marquand E."/>
            <person name="Bret-Mestries E."/>
            <person name="Morien E."/>
            <person name="Nambeesan S."/>
            <person name="Nguyen T."/>
            <person name="Pegot-Espagnet P."/>
            <person name="Pouilly N."/>
            <person name="Raftis F."/>
            <person name="Sallet E."/>
            <person name="Schiex T."/>
            <person name="Thomas J."/>
            <person name="Vandecasteele C."/>
            <person name="Vares D."/>
            <person name="Vear F."/>
            <person name="Vautrin S."/>
            <person name="Crespi M."/>
            <person name="Mangin B."/>
            <person name="Burke J.M."/>
            <person name="Salse J."/>
            <person name="Munos S."/>
            <person name="Vincourt P."/>
            <person name="Rieseberg L.H."/>
            <person name="Langlade N.B."/>
        </authorList>
    </citation>
    <scope>NUCLEOTIDE SEQUENCE [LARGE SCALE GENOMIC DNA]</scope>
    <source>
        <strain evidence="3">cv. SF193</strain>
        <tissue evidence="1">Leaves</tissue>
    </source>
</reference>
<gene>
    <name evidence="2" type="ORF">HannXRQ_Chr15g0467241</name>
    <name evidence="1" type="ORF">HanXRQr2_Chr15g0676281</name>
</gene>
<keyword evidence="3" id="KW-1185">Reference proteome</keyword>
<evidence type="ECO:0000313" key="1">
    <source>
        <dbReference type="EMBL" id="KAF5763090.1"/>
    </source>
</evidence>
<evidence type="ECO:0000313" key="3">
    <source>
        <dbReference type="Proteomes" id="UP000215914"/>
    </source>
</evidence>
<dbReference type="EMBL" id="MNCJ02000330">
    <property type="protein sequence ID" value="KAF5763090.1"/>
    <property type="molecule type" value="Genomic_DNA"/>
</dbReference>
<name>A0A251S561_HELAN</name>
<reference evidence="2" key="2">
    <citation type="submission" date="2017-02" db="EMBL/GenBank/DDBJ databases">
        <title>Sunflower complete genome.</title>
        <authorList>
            <person name="Langlade N."/>
            <person name="Munos S."/>
        </authorList>
    </citation>
    <scope>NUCLEOTIDE SEQUENCE [LARGE SCALE GENOMIC DNA]</scope>
    <source>
        <tissue evidence="2">Leaves</tissue>
    </source>
</reference>
<protein>
    <submittedName>
        <fullName evidence="2">Uncharacterized protein</fullName>
    </submittedName>
</protein>
<dbReference type="Proteomes" id="UP000215914">
    <property type="component" value="Chromosome 15"/>
</dbReference>
<dbReference type="Gramene" id="mRNA:HanXRQr2_Chr15g0676281">
    <property type="protein sequence ID" value="mRNA:HanXRQr2_Chr15g0676281"/>
    <property type="gene ID" value="HanXRQr2_Chr15g0676281"/>
</dbReference>
<dbReference type="InParanoid" id="A0A251S561"/>
<sequence length="50" mass="5924">MLRRFRTLFNLRSAIRGNNSKGQYDLAVKIVHESEINCPPFSFSYIEMWS</sequence>
<evidence type="ECO:0000313" key="2">
    <source>
        <dbReference type="EMBL" id="OTF93989.1"/>
    </source>
</evidence>